<sequence>MASLLKRKGGPAEVLDSPKRVKSVVATKTVPAKFPVAETGWDAAFKPPTNQELSKVNGVNGHALSSESDESASEAEDFDDVMDKAKSKKDGKAAARLARKNTAGWNISEPIAGRMIGVDPVFTEDEQNLIVANRTSLHVYSTTDSLLTRTITLRIDFAARPTARIITYCLSPTLSNLVWVACSDGAIYCVDWTNGSGADQCWFVSSTGCIHMTVSSMISAGRRRDVVFTTEVGKGKGWRVTANELAPPNGPIATSSRTIYTSSERIDFLKTAQEGAVMVASSEKRLIIGSLRSTEYDTIDKIRYEFRVVASPHLISSIDVRVSERSIDEQRRFTAKHAKKAPVVDVLVGDVEGCIFIHNDLLANLIQSQNGNTPGISLVPRKLHWHRQAVYSVKWSLDGNYIISGGTETVLVLWQIDTGKQQMLPHMSATIESIVVSPTGTAYGIRLADNSAMVISTAELKPTANIAGIQAPVIEYEVPITSRVKRVEDEAWGSPLIQRTPAAVNPHEPSQLLLGVGQMQYVKPVDTPVISAPFLQSFNLASGRHVSRQAFARTNVTAVNIAPGAHKISEPRITHIQISSNGEWLATVDEWLPPARDLQHLGQKGTDLKAERERRRESFLKFWQWNNSTSSWELVSRIDAPHALAAEGQGAGQVLDLAADPYSSRFATIGQDGVVRTWSPKTRKRDGVVVRSKDGAALRNWTCQHATSLGKPELEDPSIHSSTGSVVFSEDGSLLAAAYGNSRTNLLHLIDAEIGSIRLSRNDLFNGDILHVGLLGQDLITLSDNIIVYDLVADEIRYNIKFSDTLTSLSTEQKVEMVHFAVDRKASTFAVALPATSDDPVEIKSFAKPSLVSRFSEVAVFSQKQPTPVFTETCSTLVTSLLPAIGTEGYLVLDAGAEIRTITPKGKQVVTALAQSTSALQLDKEDTVESALQVVQENDDDDEDFEVSEPVNEDDDEEEEDVKVITQQQLSEIFDIGPAFALPPLEDMFYQVAGLFASKPITQGA</sequence>
<feature type="repeat" description="WD" evidence="8">
    <location>
        <begin position="383"/>
        <end position="424"/>
    </location>
</feature>
<keyword evidence="5" id="KW-0677">Repeat</keyword>
<keyword evidence="3" id="KW-0698">rRNA processing</keyword>
<dbReference type="SUPFAM" id="SSF50978">
    <property type="entry name" value="WD40 repeat-like"/>
    <property type="match status" value="1"/>
</dbReference>
<dbReference type="SMART" id="SM00320">
    <property type="entry name" value="WD40"/>
    <property type="match status" value="2"/>
</dbReference>
<keyword evidence="4 8" id="KW-0853">WD repeat</keyword>
<name>A0ABR4PP69_9HELO</name>
<evidence type="ECO:0000256" key="4">
    <source>
        <dbReference type="ARBA" id="ARBA00022574"/>
    </source>
</evidence>
<dbReference type="InterPro" id="IPR001680">
    <property type="entry name" value="WD40_rpt"/>
</dbReference>
<organism evidence="10 11">
    <name type="scientific">Phlyctema vagabunda</name>
    <dbReference type="NCBI Taxonomy" id="108571"/>
    <lineage>
        <taxon>Eukaryota</taxon>
        <taxon>Fungi</taxon>
        <taxon>Dikarya</taxon>
        <taxon>Ascomycota</taxon>
        <taxon>Pezizomycotina</taxon>
        <taxon>Leotiomycetes</taxon>
        <taxon>Helotiales</taxon>
        <taxon>Dermateaceae</taxon>
        <taxon>Phlyctema</taxon>
    </lineage>
</organism>
<evidence type="ECO:0000313" key="10">
    <source>
        <dbReference type="EMBL" id="KAL3425094.1"/>
    </source>
</evidence>
<dbReference type="Pfam" id="PF23869">
    <property type="entry name" value="Beta-prop_WDR75_1st"/>
    <property type="match status" value="1"/>
</dbReference>
<feature type="compositionally biased region" description="Basic and acidic residues" evidence="9">
    <location>
        <begin position="81"/>
        <end position="93"/>
    </location>
</feature>
<dbReference type="EMBL" id="JBFCZG010000003">
    <property type="protein sequence ID" value="KAL3425094.1"/>
    <property type="molecule type" value="Genomic_DNA"/>
</dbReference>
<dbReference type="PANTHER" id="PTHR44215">
    <property type="entry name" value="WD REPEAT-CONTAINING PROTEIN 75"/>
    <property type="match status" value="1"/>
</dbReference>
<evidence type="ECO:0000256" key="2">
    <source>
        <dbReference type="ARBA" id="ARBA00022517"/>
    </source>
</evidence>
<keyword evidence="11" id="KW-1185">Reference proteome</keyword>
<gene>
    <name evidence="10" type="ORF">PVAG01_04375</name>
</gene>
<evidence type="ECO:0000256" key="1">
    <source>
        <dbReference type="ARBA" id="ARBA00004604"/>
    </source>
</evidence>
<dbReference type="PANTHER" id="PTHR44215:SF1">
    <property type="entry name" value="WD REPEAT-CONTAINING PROTEIN 75"/>
    <property type="match status" value="1"/>
</dbReference>
<evidence type="ECO:0000256" key="7">
    <source>
        <dbReference type="ARBA" id="ARBA00023242"/>
    </source>
</evidence>
<dbReference type="CDD" id="cd23952">
    <property type="entry name" value="Utp17_CTD"/>
    <property type="match status" value="1"/>
</dbReference>
<dbReference type="PROSITE" id="PS50082">
    <property type="entry name" value="WD_REPEATS_2"/>
    <property type="match status" value="1"/>
</dbReference>
<keyword evidence="2" id="KW-0690">Ribosome biogenesis</keyword>
<feature type="compositionally biased region" description="Acidic residues" evidence="9">
    <location>
        <begin position="67"/>
        <end position="80"/>
    </location>
</feature>
<dbReference type="InterPro" id="IPR015943">
    <property type="entry name" value="WD40/YVTN_repeat-like_dom_sf"/>
</dbReference>
<protein>
    <submittedName>
        <fullName evidence="10">WD repeat protein</fullName>
    </submittedName>
</protein>
<proteinExistence type="predicted"/>
<dbReference type="Gene3D" id="2.130.10.10">
    <property type="entry name" value="YVTN repeat-like/Quinoprotein amine dehydrogenase"/>
    <property type="match status" value="2"/>
</dbReference>
<comment type="subcellular location">
    <subcellularLocation>
        <location evidence="1">Nucleus</location>
        <location evidence="1">Nucleolus</location>
    </subcellularLocation>
</comment>
<dbReference type="Proteomes" id="UP001629113">
    <property type="component" value="Unassembled WGS sequence"/>
</dbReference>
<dbReference type="InterPro" id="IPR036322">
    <property type="entry name" value="WD40_repeat_dom_sf"/>
</dbReference>
<feature type="region of interest" description="Disordered" evidence="9">
    <location>
        <begin position="937"/>
        <end position="960"/>
    </location>
</feature>
<accession>A0ABR4PP69</accession>
<evidence type="ECO:0000313" key="11">
    <source>
        <dbReference type="Proteomes" id="UP001629113"/>
    </source>
</evidence>
<dbReference type="InterPro" id="IPR053826">
    <property type="entry name" value="WDR75"/>
</dbReference>
<feature type="region of interest" description="Disordered" evidence="9">
    <location>
        <begin position="47"/>
        <end position="93"/>
    </location>
</feature>
<evidence type="ECO:0000256" key="9">
    <source>
        <dbReference type="SAM" id="MobiDB-lite"/>
    </source>
</evidence>
<evidence type="ECO:0000256" key="3">
    <source>
        <dbReference type="ARBA" id="ARBA00022552"/>
    </source>
</evidence>
<reference evidence="10 11" key="1">
    <citation type="submission" date="2024-06" db="EMBL/GenBank/DDBJ databases">
        <title>Complete genome of Phlyctema vagabunda strain 19-DSS-EL-015.</title>
        <authorList>
            <person name="Fiorenzani C."/>
        </authorList>
    </citation>
    <scope>NUCLEOTIDE SEQUENCE [LARGE SCALE GENOMIC DNA]</scope>
    <source>
        <strain evidence="10 11">19-DSS-EL-015</strain>
    </source>
</reference>
<comment type="caution">
    <text evidence="10">The sequence shown here is derived from an EMBL/GenBank/DDBJ whole genome shotgun (WGS) entry which is preliminary data.</text>
</comment>
<dbReference type="PROSITE" id="PS50294">
    <property type="entry name" value="WD_REPEATS_REGION"/>
    <property type="match status" value="1"/>
</dbReference>
<keyword evidence="6" id="KW-0804">Transcription</keyword>
<evidence type="ECO:0000256" key="8">
    <source>
        <dbReference type="PROSITE-ProRule" id="PRU00221"/>
    </source>
</evidence>
<keyword evidence="7" id="KW-0539">Nucleus</keyword>
<evidence type="ECO:0000256" key="5">
    <source>
        <dbReference type="ARBA" id="ARBA00022737"/>
    </source>
</evidence>
<evidence type="ECO:0000256" key="6">
    <source>
        <dbReference type="ARBA" id="ARBA00023163"/>
    </source>
</evidence>